<dbReference type="CDD" id="cd00158">
    <property type="entry name" value="RHOD"/>
    <property type="match status" value="1"/>
</dbReference>
<keyword evidence="1" id="KW-0732">Signal</keyword>
<dbReference type="GO" id="GO:0016740">
    <property type="term" value="F:transferase activity"/>
    <property type="evidence" value="ECO:0007669"/>
    <property type="project" value="UniProtKB-KW"/>
</dbReference>
<dbReference type="OrthoDB" id="598065at2"/>
<feature type="signal peptide" evidence="1">
    <location>
        <begin position="1"/>
        <end position="18"/>
    </location>
</feature>
<dbReference type="PANTHER" id="PTHR44542">
    <property type="entry name" value="THIOSULFATE SULFURTRANSFERASE 18"/>
    <property type="match status" value="1"/>
</dbReference>
<feature type="domain" description="Rhodanese" evidence="2">
    <location>
        <begin position="47"/>
        <end position="137"/>
    </location>
</feature>
<dbReference type="Pfam" id="PF00581">
    <property type="entry name" value="Rhodanese"/>
    <property type="match status" value="1"/>
</dbReference>
<reference evidence="3 4" key="1">
    <citation type="submission" date="2016-10" db="EMBL/GenBank/DDBJ databases">
        <authorList>
            <person name="de Groot N.N."/>
        </authorList>
    </citation>
    <scope>NUCLEOTIDE SEQUENCE [LARGE SCALE GENOMIC DNA]</scope>
    <source>
        <strain evidence="3 4">DSM 19803</strain>
    </source>
</reference>
<dbReference type="EMBL" id="FNCW01000002">
    <property type="protein sequence ID" value="SDG48446.1"/>
    <property type="molecule type" value="Genomic_DNA"/>
</dbReference>
<evidence type="ECO:0000256" key="1">
    <source>
        <dbReference type="SAM" id="SignalP"/>
    </source>
</evidence>
<dbReference type="InterPro" id="IPR044684">
    <property type="entry name" value="STR17/STR18/HARC1-like"/>
</dbReference>
<dbReference type="InterPro" id="IPR036873">
    <property type="entry name" value="Rhodanese-like_dom_sf"/>
</dbReference>
<dbReference type="SMART" id="SM00450">
    <property type="entry name" value="RHOD"/>
    <property type="match status" value="1"/>
</dbReference>
<feature type="chain" id="PRO_5011557508" evidence="1">
    <location>
        <begin position="19"/>
        <end position="164"/>
    </location>
</feature>
<dbReference type="Proteomes" id="UP000199296">
    <property type="component" value="Unassembled WGS sequence"/>
</dbReference>
<evidence type="ECO:0000313" key="4">
    <source>
        <dbReference type="Proteomes" id="UP000199296"/>
    </source>
</evidence>
<dbReference type="SUPFAM" id="SSF52821">
    <property type="entry name" value="Rhodanese/Cell cycle control phosphatase"/>
    <property type="match status" value="1"/>
</dbReference>
<dbReference type="STRING" id="470826.SAMN04488027_102153"/>
<dbReference type="PANTHER" id="PTHR44542:SF14">
    <property type="entry name" value="PROTEIN HIGH ARSENIC CONTENT 1, MITOCHONDRIAL-RELATED"/>
    <property type="match status" value="1"/>
</dbReference>
<proteinExistence type="predicted"/>
<dbReference type="NCBIfam" id="NF045521">
    <property type="entry name" value="rhoda_near_glyco"/>
    <property type="match status" value="1"/>
</dbReference>
<dbReference type="Gene3D" id="3.40.250.10">
    <property type="entry name" value="Rhodanese-like domain"/>
    <property type="match status" value="1"/>
</dbReference>
<evidence type="ECO:0000313" key="3">
    <source>
        <dbReference type="EMBL" id="SDG48446.1"/>
    </source>
</evidence>
<sequence length="164" mass="19245">MKPRLILLILIFPLLAYSQSIDEAIQKYNEHKVEYISVQELAELKDSDRNIKLLDTRQASEYSISHIQNAIYAGYENFKLTAIQDKINKQDTIVVYCSIGVRSEDIGERLQKADYKHVFNLYGGIFDWVNQGRKVYDQKGEPTEKIHAYDIFWSRYLKKGQKVY</sequence>
<name>A0A1G7ULR2_9FLAO</name>
<dbReference type="RefSeq" id="WP_093365153.1">
    <property type="nucleotide sequence ID" value="NZ_FNCW01000002.1"/>
</dbReference>
<dbReference type="InterPro" id="IPR001763">
    <property type="entry name" value="Rhodanese-like_dom"/>
</dbReference>
<protein>
    <submittedName>
        <fullName evidence="3">Rhodanese-related sulfurtransferase</fullName>
    </submittedName>
</protein>
<accession>A0A1G7ULR2</accession>
<dbReference type="PROSITE" id="PS50206">
    <property type="entry name" value="RHODANESE_3"/>
    <property type="match status" value="1"/>
</dbReference>
<organism evidence="3 4">
    <name type="scientific">Psychroflexus sediminis</name>
    <dbReference type="NCBI Taxonomy" id="470826"/>
    <lineage>
        <taxon>Bacteria</taxon>
        <taxon>Pseudomonadati</taxon>
        <taxon>Bacteroidota</taxon>
        <taxon>Flavobacteriia</taxon>
        <taxon>Flavobacteriales</taxon>
        <taxon>Flavobacteriaceae</taxon>
        <taxon>Psychroflexus</taxon>
    </lineage>
</organism>
<gene>
    <name evidence="3" type="ORF">SAMN04488027_102153</name>
</gene>
<keyword evidence="4" id="KW-1185">Reference proteome</keyword>
<keyword evidence="3" id="KW-0808">Transferase</keyword>
<evidence type="ECO:0000259" key="2">
    <source>
        <dbReference type="PROSITE" id="PS50206"/>
    </source>
</evidence>
<dbReference type="AlphaFoldDB" id="A0A1G7ULR2"/>